<reference evidence="2" key="1">
    <citation type="submission" date="2022-12" db="EMBL/GenBank/DDBJ databases">
        <authorList>
            <person name="Alioto T."/>
            <person name="Alioto T."/>
            <person name="Gomez Garrido J."/>
        </authorList>
    </citation>
    <scope>NUCLEOTIDE SEQUENCE</scope>
</reference>
<accession>A0AA35K5K9</accession>
<dbReference type="AlphaFoldDB" id="A0AA35K5K9"/>
<organism evidence="2 3">
    <name type="scientific">Podarcis lilfordi</name>
    <name type="common">Lilford's wall lizard</name>
    <dbReference type="NCBI Taxonomy" id="74358"/>
    <lineage>
        <taxon>Eukaryota</taxon>
        <taxon>Metazoa</taxon>
        <taxon>Chordata</taxon>
        <taxon>Craniata</taxon>
        <taxon>Vertebrata</taxon>
        <taxon>Euteleostomi</taxon>
        <taxon>Lepidosauria</taxon>
        <taxon>Squamata</taxon>
        <taxon>Bifurcata</taxon>
        <taxon>Unidentata</taxon>
        <taxon>Episquamata</taxon>
        <taxon>Laterata</taxon>
        <taxon>Lacertibaenia</taxon>
        <taxon>Lacertidae</taxon>
        <taxon>Podarcis</taxon>
    </lineage>
</organism>
<dbReference type="Proteomes" id="UP001178461">
    <property type="component" value="Chromosome 3"/>
</dbReference>
<feature type="region of interest" description="Disordered" evidence="1">
    <location>
        <begin position="82"/>
        <end position="106"/>
    </location>
</feature>
<name>A0AA35K5K9_9SAUR</name>
<sequence>MLLRGMQDPGPRGRSSDLSRGPEPAPVGSHACRCAGIAVYSLISLPVSLAPRCLIGEVGQRRGAVGRPTNLTAALLRISQRNGGKPGHFQVSPEGPEDPVLGEKAC</sequence>
<dbReference type="EMBL" id="OX395128">
    <property type="protein sequence ID" value="CAI5771526.1"/>
    <property type="molecule type" value="Genomic_DNA"/>
</dbReference>
<proteinExistence type="predicted"/>
<feature type="region of interest" description="Disordered" evidence="1">
    <location>
        <begin position="1"/>
        <end position="28"/>
    </location>
</feature>
<protein>
    <submittedName>
        <fullName evidence="2">Uncharacterized protein</fullName>
    </submittedName>
</protein>
<gene>
    <name evidence="2" type="ORF">PODLI_1B014661</name>
</gene>
<evidence type="ECO:0000313" key="3">
    <source>
        <dbReference type="Proteomes" id="UP001178461"/>
    </source>
</evidence>
<evidence type="ECO:0000256" key="1">
    <source>
        <dbReference type="SAM" id="MobiDB-lite"/>
    </source>
</evidence>
<evidence type="ECO:0000313" key="2">
    <source>
        <dbReference type="EMBL" id="CAI5771526.1"/>
    </source>
</evidence>
<keyword evidence="3" id="KW-1185">Reference proteome</keyword>